<dbReference type="GO" id="GO:0016020">
    <property type="term" value="C:membrane"/>
    <property type="evidence" value="ECO:0007669"/>
    <property type="project" value="UniProtKB-SubCell"/>
</dbReference>
<feature type="transmembrane region" description="Helical" evidence="8">
    <location>
        <begin position="310"/>
        <end position="331"/>
    </location>
</feature>
<keyword evidence="4" id="KW-0378">Hydrolase</keyword>
<comment type="similarity">
    <text evidence="2">Belongs to the peptidase S54 family.</text>
</comment>
<gene>
    <name evidence="10" type="ORF">EX30DRAFT_149063</name>
</gene>
<reference evidence="10 11" key="1">
    <citation type="submission" date="2019-04" db="EMBL/GenBank/DDBJ databases">
        <title>Comparative genomics and transcriptomics to analyze fruiting body development in filamentous ascomycetes.</title>
        <authorList>
            <consortium name="DOE Joint Genome Institute"/>
            <person name="Lutkenhaus R."/>
            <person name="Traeger S."/>
            <person name="Breuer J."/>
            <person name="Kuo A."/>
            <person name="Lipzen A."/>
            <person name="Pangilinan J."/>
            <person name="Dilworth D."/>
            <person name="Sandor L."/>
            <person name="Poggeler S."/>
            <person name="Barry K."/>
            <person name="Grigoriev I.V."/>
            <person name="Nowrousian M."/>
        </authorList>
    </citation>
    <scope>NUCLEOTIDE SEQUENCE [LARGE SCALE GENOMIC DNA]</scope>
    <source>
        <strain evidence="10 11">CBS 389.68</strain>
    </source>
</reference>
<evidence type="ECO:0000313" key="10">
    <source>
        <dbReference type="EMBL" id="TGZ83136.1"/>
    </source>
</evidence>
<evidence type="ECO:0000256" key="4">
    <source>
        <dbReference type="ARBA" id="ARBA00022801"/>
    </source>
</evidence>
<feature type="transmembrane region" description="Helical" evidence="8">
    <location>
        <begin position="231"/>
        <end position="258"/>
    </location>
</feature>
<keyword evidence="6 8" id="KW-0472">Membrane</keyword>
<dbReference type="GO" id="GO:0004252">
    <property type="term" value="F:serine-type endopeptidase activity"/>
    <property type="evidence" value="ECO:0007669"/>
    <property type="project" value="InterPro"/>
</dbReference>
<protein>
    <recommendedName>
        <fullName evidence="9">Peptidase S54 rhomboid domain-containing protein</fullName>
    </recommendedName>
</protein>
<dbReference type="Gene3D" id="1.20.1540.10">
    <property type="entry name" value="Rhomboid-like"/>
    <property type="match status" value="1"/>
</dbReference>
<feature type="transmembrane region" description="Helical" evidence="8">
    <location>
        <begin position="372"/>
        <end position="390"/>
    </location>
</feature>
<dbReference type="InterPro" id="IPR022764">
    <property type="entry name" value="Peptidase_S54_rhomboid_dom"/>
</dbReference>
<feature type="domain" description="Peptidase S54 rhomboid" evidence="9">
    <location>
        <begin position="203"/>
        <end position="390"/>
    </location>
</feature>
<feature type="region of interest" description="Disordered" evidence="7">
    <location>
        <begin position="44"/>
        <end position="94"/>
    </location>
</feature>
<name>A0A4S2N2B0_9PEZI</name>
<evidence type="ECO:0000256" key="5">
    <source>
        <dbReference type="ARBA" id="ARBA00022989"/>
    </source>
</evidence>
<dbReference type="InParanoid" id="A0A4S2N2B0"/>
<proteinExistence type="inferred from homology"/>
<keyword evidence="11" id="KW-1185">Reference proteome</keyword>
<dbReference type="PANTHER" id="PTHR43731:SF14">
    <property type="entry name" value="PRESENILIN-ASSOCIATED RHOMBOID-LIKE PROTEIN, MITOCHONDRIAL"/>
    <property type="match status" value="1"/>
</dbReference>
<evidence type="ECO:0000256" key="7">
    <source>
        <dbReference type="SAM" id="MobiDB-lite"/>
    </source>
</evidence>
<dbReference type="EMBL" id="ML220114">
    <property type="protein sequence ID" value="TGZ83136.1"/>
    <property type="molecule type" value="Genomic_DNA"/>
</dbReference>
<keyword evidence="5 8" id="KW-1133">Transmembrane helix</keyword>
<dbReference type="Pfam" id="PF01694">
    <property type="entry name" value="Rhomboid"/>
    <property type="match status" value="1"/>
</dbReference>
<evidence type="ECO:0000256" key="6">
    <source>
        <dbReference type="ARBA" id="ARBA00023136"/>
    </source>
</evidence>
<evidence type="ECO:0000313" key="11">
    <source>
        <dbReference type="Proteomes" id="UP000298138"/>
    </source>
</evidence>
<dbReference type="InterPro" id="IPR050925">
    <property type="entry name" value="Rhomboid_protease_S54"/>
</dbReference>
<feature type="transmembrane region" description="Helical" evidence="8">
    <location>
        <begin position="205"/>
        <end position="224"/>
    </location>
</feature>
<dbReference type="InterPro" id="IPR035952">
    <property type="entry name" value="Rhomboid-like_sf"/>
</dbReference>
<evidence type="ECO:0000256" key="8">
    <source>
        <dbReference type="SAM" id="Phobius"/>
    </source>
</evidence>
<dbReference type="PANTHER" id="PTHR43731">
    <property type="entry name" value="RHOMBOID PROTEASE"/>
    <property type="match status" value="1"/>
</dbReference>
<sequence length="408" mass="45693">MLPLPMLRSFARPALGVVSPARSSIFCLPRAQTAAFSCATKLLSLRRNPPPPPSARRGRGPIADTRIQDRTQRVEKARPQAEAEPQQESPDAERIPPAASDYFWHNVYPSNRNYNKILFGLFLAISTPIAFINFFPNPVLPACPDPPELRPYARTLLSDIRFSQPWIATKLFMFRLRRGEYRNFTMRHFAYKPINWLRSEEPTRWWTAITSTFTHGGVLHFGFCGMAMHGLIGILCPVLGPVQTAGLFLASGVGGIGLDVMARKIMTPASALANKQEMFNVTEVAARHPKTGQMYMRKTWVPKPEYQSLFLNHMGSSGGLMGMMMATAFIAPRSSWQIMFIPIPIIAPIMMGGLICWDLAGMMGLFQDTISHSGHLAGDVMGFLLYMLWLKRLPSVRIYQATSKKYGL</sequence>
<evidence type="ECO:0000256" key="3">
    <source>
        <dbReference type="ARBA" id="ARBA00022692"/>
    </source>
</evidence>
<evidence type="ECO:0000256" key="1">
    <source>
        <dbReference type="ARBA" id="ARBA00004141"/>
    </source>
</evidence>
<dbReference type="Proteomes" id="UP000298138">
    <property type="component" value="Unassembled WGS sequence"/>
</dbReference>
<evidence type="ECO:0000256" key="2">
    <source>
        <dbReference type="ARBA" id="ARBA00009045"/>
    </source>
</evidence>
<dbReference type="SUPFAM" id="SSF144091">
    <property type="entry name" value="Rhomboid-like"/>
    <property type="match status" value="1"/>
</dbReference>
<comment type="subcellular location">
    <subcellularLocation>
        <location evidence="1">Membrane</location>
        <topology evidence="1">Multi-pass membrane protein</topology>
    </subcellularLocation>
</comment>
<dbReference type="OrthoDB" id="10260614at2759"/>
<accession>A0A4S2N2B0</accession>
<keyword evidence="3 8" id="KW-0812">Transmembrane</keyword>
<feature type="transmembrane region" description="Helical" evidence="8">
    <location>
        <begin position="338"/>
        <end position="360"/>
    </location>
</feature>
<feature type="transmembrane region" description="Helical" evidence="8">
    <location>
        <begin position="117"/>
        <end position="135"/>
    </location>
</feature>
<organism evidence="10 11">
    <name type="scientific">Ascodesmis nigricans</name>
    <dbReference type="NCBI Taxonomy" id="341454"/>
    <lineage>
        <taxon>Eukaryota</taxon>
        <taxon>Fungi</taxon>
        <taxon>Dikarya</taxon>
        <taxon>Ascomycota</taxon>
        <taxon>Pezizomycotina</taxon>
        <taxon>Pezizomycetes</taxon>
        <taxon>Pezizales</taxon>
        <taxon>Ascodesmidaceae</taxon>
        <taxon>Ascodesmis</taxon>
    </lineage>
</organism>
<evidence type="ECO:0000259" key="9">
    <source>
        <dbReference type="Pfam" id="PF01694"/>
    </source>
</evidence>
<feature type="compositionally biased region" description="Basic and acidic residues" evidence="7">
    <location>
        <begin position="66"/>
        <end position="81"/>
    </location>
</feature>
<dbReference type="AlphaFoldDB" id="A0A4S2N2B0"/>